<dbReference type="EMBL" id="VSRR010083671">
    <property type="protein sequence ID" value="MPC90219.1"/>
    <property type="molecule type" value="Genomic_DNA"/>
</dbReference>
<sequence>MAVMVEYGKRQSDKISTQWTGETLLKTPLIISVALENSHDEGGEEEEEEEEEEEKKEEEKKSTN</sequence>
<dbReference type="Proteomes" id="UP000324222">
    <property type="component" value="Unassembled WGS sequence"/>
</dbReference>
<comment type="caution">
    <text evidence="2">The sequence shown here is derived from an EMBL/GenBank/DDBJ whole genome shotgun (WGS) entry which is preliminary data.</text>
</comment>
<evidence type="ECO:0000256" key="1">
    <source>
        <dbReference type="SAM" id="MobiDB-lite"/>
    </source>
</evidence>
<reference evidence="2 3" key="1">
    <citation type="submission" date="2019-05" db="EMBL/GenBank/DDBJ databases">
        <title>Another draft genome of Portunus trituberculatus and its Hox gene families provides insights of decapod evolution.</title>
        <authorList>
            <person name="Jeong J.-H."/>
            <person name="Song I."/>
            <person name="Kim S."/>
            <person name="Choi T."/>
            <person name="Kim D."/>
            <person name="Ryu S."/>
            <person name="Kim W."/>
        </authorList>
    </citation>
    <scope>NUCLEOTIDE SEQUENCE [LARGE SCALE GENOMIC DNA]</scope>
    <source>
        <tissue evidence="2">Muscle</tissue>
    </source>
</reference>
<accession>A0A5B7J643</accession>
<gene>
    <name evidence="2" type="ORF">E2C01_085193</name>
</gene>
<feature type="compositionally biased region" description="Acidic residues" evidence="1">
    <location>
        <begin position="42"/>
        <end position="56"/>
    </location>
</feature>
<organism evidence="2 3">
    <name type="scientific">Portunus trituberculatus</name>
    <name type="common">Swimming crab</name>
    <name type="synonym">Neptunus trituberculatus</name>
    <dbReference type="NCBI Taxonomy" id="210409"/>
    <lineage>
        <taxon>Eukaryota</taxon>
        <taxon>Metazoa</taxon>
        <taxon>Ecdysozoa</taxon>
        <taxon>Arthropoda</taxon>
        <taxon>Crustacea</taxon>
        <taxon>Multicrustacea</taxon>
        <taxon>Malacostraca</taxon>
        <taxon>Eumalacostraca</taxon>
        <taxon>Eucarida</taxon>
        <taxon>Decapoda</taxon>
        <taxon>Pleocyemata</taxon>
        <taxon>Brachyura</taxon>
        <taxon>Eubrachyura</taxon>
        <taxon>Portunoidea</taxon>
        <taxon>Portunidae</taxon>
        <taxon>Portuninae</taxon>
        <taxon>Portunus</taxon>
    </lineage>
</organism>
<feature type="region of interest" description="Disordered" evidence="1">
    <location>
        <begin position="35"/>
        <end position="64"/>
    </location>
</feature>
<proteinExistence type="predicted"/>
<evidence type="ECO:0000313" key="2">
    <source>
        <dbReference type="EMBL" id="MPC90219.1"/>
    </source>
</evidence>
<protein>
    <submittedName>
        <fullName evidence="2">Uncharacterized protein</fullName>
    </submittedName>
</protein>
<keyword evidence="3" id="KW-1185">Reference proteome</keyword>
<dbReference type="AlphaFoldDB" id="A0A5B7J643"/>
<name>A0A5B7J643_PORTR</name>
<evidence type="ECO:0000313" key="3">
    <source>
        <dbReference type="Proteomes" id="UP000324222"/>
    </source>
</evidence>